<comment type="cofactor">
    <cofactor evidence="1">
        <name>FMN</name>
        <dbReference type="ChEBI" id="CHEBI:58210"/>
    </cofactor>
</comment>
<dbReference type="PANTHER" id="PTHR10578:SF75">
    <property type="entry name" value="L-LACTATE DEHYDROGENASE (AFU_ORTHOLOGUE AFUA_4G07050)"/>
    <property type="match status" value="1"/>
</dbReference>
<dbReference type="GO" id="GO:0010181">
    <property type="term" value="F:FMN binding"/>
    <property type="evidence" value="ECO:0007669"/>
    <property type="project" value="InterPro"/>
</dbReference>
<keyword evidence="2" id="KW-0560">Oxidoreductase</keyword>
<evidence type="ECO:0000259" key="7">
    <source>
        <dbReference type="PROSITE" id="PS51349"/>
    </source>
</evidence>
<evidence type="ECO:0000313" key="8">
    <source>
        <dbReference type="EMBL" id="KPV72744.1"/>
    </source>
</evidence>
<dbReference type="Pfam" id="PF01070">
    <property type="entry name" value="FMN_dh"/>
    <property type="match status" value="1"/>
</dbReference>
<dbReference type="PROSITE" id="PS51349">
    <property type="entry name" value="FMN_HYDROXY_ACID_DH_2"/>
    <property type="match status" value="1"/>
</dbReference>
<dbReference type="InterPro" id="IPR013785">
    <property type="entry name" value="Aldolase_TIM"/>
</dbReference>
<feature type="binding site" evidence="5">
    <location>
        <position position="323"/>
    </location>
    <ligand>
        <name>glyoxylate</name>
        <dbReference type="ChEBI" id="CHEBI:36655"/>
    </ligand>
</feature>
<protein>
    <recommendedName>
        <fullName evidence="7">FMN hydroxy acid dehydrogenase domain-containing protein</fullName>
    </recommendedName>
</protein>
<feature type="binding site" evidence="5">
    <location>
        <position position="298"/>
    </location>
    <ligand>
        <name>FMN</name>
        <dbReference type="ChEBI" id="CHEBI:58210"/>
    </ligand>
</feature>
<feature type="binding site" evidence="5">
    <location>
        <begin position="368"/>
        <end position="369"/>
    </location>
    <ligand>
        <name>FMN</name>
        <dbReference type="ChEBI" id="CHEBI:58210"/>
    </ligand>
</feature>
<evidence type="ECO:0000256" key="4">
    <source>
        <dbReference type="PIRSR" id="PIRSR000138-1"/>
    </source>
</evidence>
<evidence type="ECO:0000256" key="5">
    <source>
        <dbReference type="PIRSR" id="PIRSR000138-2"/>
    </source>
</evidence>
<sequence>MSNVDDLPERTTPHYAVYQHEIFLRGAEKGQLPEFSTDPDELEKKAQETPTKGGWLYASSNAGISWTHKANRDAFYQWTIIPRMLVDTNKRDMSCTLKLGTSSWTFDAPFGFAPIGINKIYHPLGELKSARVAGELNLPYCLSTAGSQPIADVARAHDEGARGAGRVEGERARAQRRPFQLYWPHNTDLTRSLLEDAVNNGYEACVLTTDSWQLGWRHGDIAAANYAFYRGVGHDLRRANPVFSRMCADKGVTDLDSPEAGQYRINNVWHGRAWSWADLPELVKLWKDLSGGKAFVIKGIQSVEDARRAADTPGVDGIVVSNHAGRQVDGATGSLDALEEIVRSGVGERLTIMFDSALALGAQFVFLGRPWVYDISISGEAGVRHVMRSVLAEFDILLNVAGWTSTEEVRWEGGRYLVRSAAGGGAKL</sequence>
<feature type="binding site" evidence="5">
    <location>
        <position position="217"/>
    </location>
    <ligand>
        <name>glyoxylate</name>
        <dbReference type="ChEBI" id="CHEBI:36655"/>
    </ligand>
</feature>
<feature type="binding site" evidence="5">
    <location>
        <position position="321"/>
    </location>
    <ligand>
        <name>FMN</name>
        <dbReference type="ChEBI" id="CHEBI:58210"/>
    </ligand>
</feature>
<dbReference type="PIRSF" id="PIRSF000138">
    <property type="entry name" value="Al-hdrx_acd_dh"/>
    <property type="match status" value="1"/>
</dbReference>
<dbReference type="AlphaFoldDB" id="A0A0P9ITK9"/>
<dbReference type="GO" id="GO:0016491">
    <property type="term" value="F:oxidoreductase activity"/>
    <property type="evidence" value="ECO:0007669"/>
    <property type="project" value="UniProtKB-KW"/>
</dbReference>
<dbReference type="EMBL" id="KQ474085">
    <property type="protein sequence ID" value="KPV72744.1"/>
    <property type="molecule type" value="Genomic_DNA"/>
</dbReference>
<feature type="binding site" evidence="5">
    <location>
        <begin position="114"/>
        <end position="116"/>
    </location>
    <ligand>
        <name>FMN</name>
        <dbReference type="ChEBI" id="CHEBI:58210"/>
    </ligand>
</feature>
<accession>A0A0P9ITK9</accession>
<comment type="similarity">
    <text evidence="3">Belongs to the FMN-dependent alpha-hydroxy acid dehydrogenase family.</text>
</comment>
<feature type="active site" description="Proton acceptor" evidence="4">
    <location>
        <position position="323"/>
    </location>
</feature>
<evidence type="ECO:0000256" key="2">
    <source>
        <dbReference type="ARBA" id="ARBA00023002"/>
    </source>
</evidence>
<evidence type="ECO:0000256" key="1">
    <source>
        <dbReference type="ARBA" id="ARBA00001917"/>
    </source>
</evidence>
<dbReference type="Proteomes" id="UP000053890">
    <property type="component" value="Unassembled WGS sequence"/>
</dbReference>
<feature type="domain" description="FMN hydroxy acid dehydrogenase" evidence="7">
    <location>
        <begin position="31"/>
        <end position="419"/>
    </location>
</feature>
<evidence type="ECO:0000256" key="6">
    <source>
        <dbReference type="SAM" id="MobiDB-lite"/>
    </source>
</evidence>
<keyword evidence="5" id="KW-0288">FMN</keyword>
<dbReference type="InterPro" id="IPR037396">
    <property type="entry name" value="FMN_HAD"/>
</dbReference>
<organism evidence="8 9">
    <name type="scientific">Rhodotorula graminis (strain WP1)</name>
    <dbReference type="NCBI Taxonomy" id="578459"/>
    <lineage>
        <taxon>Eukaryota</taxon>
        <taxon>Fungi</taxon>
        <taxon>Dikarya</taxon>
        <taxon>Basidiomycota</taxon>
        <taxon>Pucciniomycotina</taxon>
        <taxon>Microbotryomycetes</taxon>
        <taxon>Sporidiobolales</taxon>
        <taxon>Sporidiobolaceae</taxon>
        <taxon>Rhodotorula</taxon>
    </lineage>
</organism>
<gene>
    <name evidence="8" type="ORF">RHOBADRAFT_46339</name>
</gene>
<dbReference type="OMA" id="AGMSNTH"/>
<dbReference type="InterPro" id="IPR000262">
    <property type="entry name" value="FMN-dep_DH"/>
</dbReference>
<evidence type="ECO:0000313" key="9">
    <source>
        <dbReference type="Proteomes" id="UP000053890"/>
    </source>
</evidence>
<feature type="binding site" evidence="5">
    <location>
        <position position="208"/>
    </location>
    <ligand>
        <name>FMN</name>
        <dbReference type="ChEBI" id="CHEBI:58210"/>
    </ligand>
</feature>
<evidence type="ECO:0000256" key="3">
    <source>
        <dbReference type="ARBA" id="ARBA00024042"/>
    </source>
</evidence>
<feature type="binding site" evidence="5">
    <location>
        <position position="180"/>
    </location>
    <ligand>
        <name>FMN</name>
        <dbReference type="ChEBI" id="CHEBI:58210"/>
    </ligand>
</feature>
<reference evidence="8 9" key="1">
    <citation type="journal article" date="2015" name="Front. Microbiol.">
        <title>Genome sequence of the plant growth promoting endophytic yeast Rhodotorula graminis WP1.</title>
        <authorList>
            <person name="Firrincieli A."/>
            <person name="Otillar R."/>
            <person name="Salamov A."/>
            <person name="Schmutz J."/>
            <person name="Khan Z."/>
            <person name="Redman R.S."/>
            <person name="Fleck N.D."/>
            <person name="Lindquist E."/>
            <person name="Grigoriev I.V."/>
            <person name="Doty S.L."/>
        </authorList>
    </citation>
    <scope>NUCLEOTIDE SEQUENCE [LARGE SCALE GENOMIC DNA]</scope>
    <source>
        <strain evidence="8 9">WP1</strain>
    </source>
</reference>
<dbReference type="InterPro" id="IPR012133">
    <property type="entry name" value="Alpha-hydoxy_acid_DH_FMN"/>
</dbReference>
<feature type="binding site" evidence="5">
    <location>
        <position position="182"/>
    </location>
    <ligand>
        <name>glyoxylate</name>
        <dbReference type="ChEBI" id="CHEBI:36655"/>
    </ligand>
</feature>
<feature type="binding site" evidence="5">
    <location>
        <position position="143"/>
    </location>
    <ligand>
        <name>FMN</name>
        <dbReference type="ChEBI" id="CHEBI:58210"/>
    </ligand>
</feature>
<dbReference type="OrthoDB" id="25826at2759"/>
<dbReference type="SUPFAM" id="SSF51395">
    <property type="entry name" value="FMN-linked oxidoreductases"/>
    <property type="match status" value="1"/>
</dbReference>
<dbReference type="Gene3D" id="3.20.20.70">
    <property type="entry name" value="Aldolase class I"/>
    <property type="match status" value="1"/>
</dbReference>
<dbReference type="RefSeq" id="XP_018268793.1">
    <property type="nucleotide sequence ID" value="XM_018414770.1"/>
</dbReference>
<proteinExistence type="inferred from homology"/>
<dbReference type="GeneID" id="28975218"/>
<feature type="binding site" evidence="5">
    <location>
        <position position="326"/>
    </location>
    <ligand>
        <name>glyoxylate</name>
        <dbReference type="ChEBI" id="CHEBI:36655"/>
    </ligand>
</feature>
<dbReference type="PANTHER" id="PTHR10578">
    <property type="entry name" value="S -2-HYDROXY-ACID OXIDASE-RELATED"/>
    <property type="match status" value="1"/>
</dbReference>
<keyword evidence="9" id="KW-1185">Reference proteome</keyword>
<name>A0A0P9ITK9_RHOGW</name>
<keyword evidence="5" id="KW-0285">Flavoprotein</keyword>
<feature type="region of interest" description="Disordered" evidence="6">
    <location>
        <begin position="29"/>
        <end position="50"/>
    </location>
</feature>
<dbReference type="STRING" id="578459.A0A0P9ITK9"/>
<feature type="binding site" evidence="5">
    <location>
        <position position="57"/>
    </location>
    <ligand>
        <name>glyoxylate</name>
        <dbReference type="ChEBI" id="CHEBI:36655"/>
    </ligand>
</feature>